<evidence type="ECO:0000256" key="6">
    <source>
        <dbReference type="PIRSR" id="PIRSR604808-2"/>
    </source>
</evidence>
<feature type="active site" evidence="5">
    <location>
        <position position="131"/>
    </location>
</feature>
<evidence type="ECO:0000256" key="4">
    <source>
        <dbReference type="ARBA" id="ARBA00022842"/>
    </source>
</evidence>
<dbReference type="Proteomes" id="UP000069620">
    <property type="component" value="Unassembled WGS sequence"/>
</dbReference>
<dbReference type="NCBIfam" id="TIGR00633">
    <property type="entry name" value="xth"/>
    <property type="match status" value="1"/>
</dbReference>
<keyword evidence="3" id="KW-0378">Hydrolase</keyword>
<keyword evidence="10" id="KW-1185">Reference proteome</keyword>
<comment type="cofactor">
    <cofactor evidence="6">
        <name>Mg(2+)</name>
        <dbReference type="ChEBI" id="CHEBI:18420"/>
    </cofactor>
    <cofactor evidence="6">
        <name>Mn(2+)</name>
        <dbReference type="ChEBI" id="CHEBI:29035"/>
    </cofactor>
    <text evidence="6">Probably binds two magnesium or manganese ions per subunit.</text>
</comment>
<evidence type="ECO:0000256" key="7">
    <source>
        <dbReference type="PIRSR" id="PIRSR604808-3"/>
    </source>
</evidence>
<feature type="binding site" evidence="6">
    <location>
        <position position="171"/>
    </location>
    <ligand>
        <name>Mg(2+)</name>
        <dbReference type="ChEBI" id="CHEBI:18420"/>
        <label>1</label>
    </ligand>
</feature>
<reference evidence="10" key="1">
    <citation type="journal article" date="2016" name="Genome Announc.">
        <title>Draft Genome Sequences of Five Rapidly Growing Mycobacterium Species, M. thermoresistibile, M. fortuitum subsp. acetamidolyticum, M. canariasense, M. brisbanense, and M. novocastrense.</title>
        <authorList>
            <person name="Katahira K."/>
            <person name="Ogura Y."/>
            <person name="Gotoh Y."/>
            <person name="Hayashi T."/>
        </authorList>
    </citation>
    <scope>NUCLEOTIDE SEQUENCE [LARGE SCALE GENOMIC DNA]</scope>
    <source>
        <strain evidence="10">JCM15654</strain>
    </source>
</reference>
<dbReference type="GO" id="GO:0008311">
    <property type="term" value="F:double-stranded DNA 3'-5' DNA exonuclease activity"/>
    <property type="evidence" value="ECO:0007669"/>
    <property type="project" value="InterPro"/>
</dbReference>
<evidence type="ECO:0000259" key="8">
    <source>
        <dbReference type="Pfam" id="PF03372"/>
    </source>
</evidence>
<gene>
    <name evidence="9" type="ORF">RMCB_4000</name>
</gene>
<feature type="binding site" evidence="6">
    <location>
        <position position="272"/>
    </location>
    <ligand>
        <name>Mg(2+)</name>
        <dbReference type="ChEBI" id="CHEBI:18420"/>
        <label>1</label>
    </ligand>
</feature>
<sequence>MSVRVGRVSAVTSPGSLIVSTINVNGIRAAVKQRSTENLGLLPWLKETDAEVICLQETRADDEQLADALAPALADGWSLASAEPHVKGRNGVAVLSRHPITAVRLLESDEFNAHGRYLEADTAGATVVSVYFPTGEAETDRQLEKERFMATVADRMAVLRRKRREAVVCGDWNIAHTENDIKNWKGNVKKAGFLPAERQWLTELLATGWVDVVRRLHPDVAGPYSWWSWRGKAFDNDAGWRIDYHLATPGLAARAVSARVDRAELYALRWSDHSPVTVHYA</sequence>
<feature type="binding site" evidence="6">
    <location>
        <position position="23"/>
    </location>
    <ligand>
        <name>Mg(2+)</name>
        <dbReference type="ChEBI" id="CHEBI:18420"/>
        <label>1</label>
    </ligand>
</feature>
<dbReference type="InterPro" id="IPR004808">
    <property type="entry name" value="AP_endonuc_1"/>
</dbReference>
<dbReference type="PANTHER" id="PTHR43250">
    <property type="entry name" value="EXODEOXYRIBONUCLEASE III"/>
    <property type="match status" value="1"/>
</dbReference>
<dbReference type="NCBIfam" id="TIGR00195">
    <property type="entry name" value="exoDNase_III"/>
    <property type="match status" value="1"/>
</dbReference>
<feature type="site" description="Interaction with DNA substrate" evidence="7">
    <location>
        <position position="273"/>
    </location>
</feature>
<feature type="site" description="Transition state stabilizer" evidence="7">
    <location>
        <position position="173"/>
    </location>
</feature>
<dbReference type="AlphaFoldDB" id="A0A100W1H1"/>
<dbReference type="InterPro" id="IPR037493">
    <property type="entry name" value="ExoIII-like"/>
</dbReference>
<organism evidence="9 10">
    <name type="scientific">Mycolicibacterium brisbanense</name>
    <dbReference type="NCBI Taxonomy" id="146020"/>
    <lineage>
        <taxon>Bacteria</taxon>
        <taxon>Bacillati</taxon>
        <taxon>Actinomycetota</taxon>
        <taxon>Actinomycetes</taxon>
        <taxon>Mycobacteriales</taxon>
        <taxon>Mycobacteriaceae</taxon>
        <taxon>Mycolicibacterium</taxon>
    </lineage>
</organism>
<dbReference type="InterPro" id="IPR036691">
    <property type="entry name" value="Endo/exonu/phosph_ase_sf"/>
</dbReference>
<accession>A0A100W1H1</accession>
<dbReference type="SUPFAM" id="SSF56219">
    <property type="entry name" value="DNase I-like"/>
    <property type="match status" value="1"/>
</dbReference>
<keyword evidence="4 6" id="KW-0460">Magnesium</keyword>
<keyword evidence="2 6" id="KW-0479">Metal-binding</keyword>
<feature type="binding site" evidence="6">
    <location>
        <position position="173"/>
    </location>
    <ligand>
        <name>Mg(2+)</name>
        <dbReference type="ChEBI" id="CHEBI:18420"/>
        <label>1</label>
    </ligand>
</feature>
<evidence type="ECO:0000313" key="9">
    <source>
        <dbReference type="EMBL" id="GAS89904.1"/>
    </source>
</evidence>
<protein>
    <submittedName>
        <fullName evidence="9">Exodeoxyribonuclease III</fullName>
    </submittedName>
</protein>
<feature type="site" description="Important for catalytic activity" evidence="7">
    <location>
        <position position="243"/>
    </location>
</feature>
<dbReference type="EMBL" id="BCSX01000035">
    <property type="protein sequence ID" value="GAS89904.1"/>
    <property type="molecule type" value="Genomic_DNA"/>
</dbReference>
<dbReference type="PANTHER" id="PTHR43250:SF2">
    <property type="entry name" value="EXODEOXYRIBONUCLEASE III"/>
    <property type="match status" value="1"/>
</dbReference>
<evidence type="ECO:0000256" key="3">
    <source>
        <dbReference type="ARBA" id="ARBA00022801"/>
    </source>
</evidence>
<dbReference type="GO" id="GO:0046872">
    <property type="term" value="F:metal ion binding"/>
    <property type="evidence" value="ECO:0007669"/>
    <property type="project" value="UniProtKB-KW"/>
</dbReference>
<evidence type="ECO:0000256" key="5">
    <source>
        <dbReference type="PIRSR" id="PIRSR604808-1"/>
    </source>
</evidence>
<reference evidence="10" key="2">
    <citation type="submission" date="2016-02" db="EMBL/GenBank/DDBJ databases">
        <title>Draft genome sequence of five rapidly growing Mycobacterium species.</title>
        <authorList>
            <person name="Katahira K."/>
            <person name="Gotou Y."/>
            <person name="Iida K."/>
            <person name="Ogura Y."/>
            <person name="Hayashi T."/>
        </authorList>
    </citation>
    <scope>NUCLEOTIDE SEQUENCE [LARGE SCALE GENOMIC DNA]</scope>
    <source>
        <strain evidence="10">JCM15654</strain>
    </source>
</reference>
<dbReference type="PROSITE" id="PS51435">
    <property type="entry name" value="AP_NUCLEASE_F1_4"/>
    <property type="match status" value="1"/>
</dbReference>
<feature type="domain" description="Endonuclease/exonuclease/phosphatase" evidence="8">
    <location>
        <begin position="21"/>
        <end position="273"/>
    </location>
</feature>
<comment type="similarity">
    <text evidence="1">Belongs to the DNA repair enzymes AP/ExoA family.</text>
</comment>
<dbReference type="GO" id="GO:0006281">
    <property type="term" value="P:DNA repair"/>
    <property type="evidence" value="ECO:0007669"/>
    <property type="project" value="InterPro"/>
</dbReference>
<dbReference type="Gene3D" id="3.60.10.10">
    <property type="entry name" value="Endonuclease/exonuclease/phosphatase"/>
    <property type="match status" value="1"/>
</dbReference>
<evidence type="ECO:0000256" key="2">
    <source>
        <dbReference type="ARBA" id="ARBA00022723"/>
    </source>
</evidence>
<comment type="caution">
    <text evidence="9">The sequence shown here is derived from an EMBL/GenBank/DDBJ whole genome shotgun (WGS) entry which is preliminary data.</text>
</comment>
<evidence type="ECO:0000313" key="10">
    <source>
        <dbReference type="Proteomes" id="UP000069620"/>
    </source>
</evidence>
<feature type="active site" description="Proton acceptor" evidence="5">
    <location>
        <position position="273"/>
    </location>
</feature>
<proteinExistence type="inferred from homology"/>
<dbReference type="InterPro" id="IPR005135">
    <property type="entry name" value="Endo/exonuclease/phosphatase"/>
</dbReference>
<feature type="active site" evidence="5">
    <location>
        <position position="171"/>
    </location>
</feature>
<dbReference type="STRING" id="146020.RMCB_4000"/>
<evidence type="ECO:0000256" key="1">
    <source>
        <dbReference type="ARBA" id="ARBA00007092"/>
    </source>
</evidence>
<dbReference type="Pfam" id="PF03372">
    <property type="entry name" value="Exo_endo_phos"/>
    <property type="match status" value="1"/>
</dbReference>
<name>A0A100W1H1_9MYCO</name>
<feature type="binding site" evidence="6">
    <location>
        <position position="273"/>
    </location>
    <ligand>
        <name>Mg(2+)</name>
        <dbReference type="ChEBI" id="CHEBI:18420"/>
        <label>1</label>
    </ligand>
</feature>
<keyword evidence="6" id="KW-0464">Manganese</keyword>
<feature type="binding site" evidence="6">
    <location>
        <position position="57"/>
    </location>
    <ligand>
        <name>Mg(2+)</name>
        <dbReference type="ChEBI" id="CHEBI:18420"/>
        <label>1</label>
    </ligand>
</feature>